<dbReference type="InterPro" id="IPR058060">
    <property type="entry name" value="HYC_CC_PP"/>
</dbReference>
<dbReference type="EMBL" id="BQKA01000050">
    <property type="protein sequence ID" value="GJM51319.1"/>
    <property type="molecule type" value="Genomic_DNA"/>
</dbReference>
<dbReference type="Proteomes" id="UP001208692">
    <property type="component" value="Unassembled WGS sequence"/>
</dbReference>
<keyword evidence="4" id="KW-1185">Reference proteome</keyword>
<organism evidence="1 3">
    <name type="scientific">Capnocytophaga catalasegens</name>
    <dbReference type="NCBI Taxonomy" id="1004260"/>
    <lineage>
        <taxon>Bacteria</taxon>
        <taxon>Pseudomonadati</taxon>
        <taxon>Bacteroidota</taxon>
        <taxon>Flavobacteriia</taxon>
        <taxon>Flavobacteriales</taxon>
        <taxon>Flavobacteriaceae</taxon>
        <taxon>Capnocytophaga</taxon>
    </lineage>
</organism>
<dbReference type="NCBIfam" id="NF047658">
    <property type="entry name" value="HYC_CC_PP"/>
    <property type="match status" value="1"/>
</dbReference>
<evidence type="ECO:0000313" key="2">
    <source>
        <dbReference type="EMBL" id="GJM53264.1"/>
    </source>
</evidence>
<comment type="caution">
    <text evidence="1">The sequence shown here is derived from an EMBL/GenBank/DDBJ whole genome shotgun (WGS) entry which is preliminary data.</text>
</comment>
<dbReference type="RefSeq" id="WP_264845280.1">
    <property type="nucleotide sequence ID" value="NZ_BPMA01000007.1"/>
</dbReference>
<dbReference type="Pfam" id="PF26622">
    <property type="entry name" value="DUF8199"/>
    <property type="match status" value="1"/>
</dbReference>
<dbReference type="InterPro" id="IPR058512">
    <property type="entry name" value="DUF8199"/>
</dbReference>
<proteinExistence type="predicted"/>
<evidence type="ECO:0000313" key="1">
    <source>
        <dbReference type="EMBL" id="GJM51319.1"/>
    </source>
</evidence>
<protein>
    <submittedName>
        <fullName evidence="1">Uncharacterized protein</fullName>
    </submittedName>
</protein>
<dbReference type="EMBL" id="BQKB01000031">
    <property type="protein sequence ID" value="GJM53264.1"/>
    <property type="molecule type" value="Genomic_DNA"/>
</dbReference>
<reference evidence="1 4" key="1">
    <citation type="submission" date="2021-11" db="EMBL/GenBank/DDBJ databases">
        <title>Draft genome sequence of Capnocytophaga sp. strain KC07075 isolated from cat oral cavity.</title>
        <authorList>
            <person name="Suzuki M."/>
            <person name="Imaoka K."/>
            <person name="Kimura M."/>
            <person name="Morikawa S."/>
            <person name="Maeda K."/>
        </authorList>
    </citation>
    <scope>NUCLEOTIDE SEQUENCE</scope>
    <source>
        <strain evidence="1">KC07075</strain>
        <strain evidence="2 4">KC07079</strain>
    </source>
</reference>
<gene>
    <name evidence="1" type="ORF">RCZ15_22920</name>
    <name evidence="2" type="ORF">RCZ16_15810</name>
</gene>
<dbReference type="Proteomes" id="UP001207736">
    <property type="component" value="Unassembled WGS sequence"/>
</dbReference>
<name>A0AAV5AX90_9FLAO</name>
<accession>A0AAV5AX90</accession>
<evidence type="ECO:0000313" key="4">
    <source>
        <dbReference type="Proteomes" id="UP001208692"/>
    </source>
</evidence>
<dbReference type="AlphaFoldDB" id="A0AAV5AX90"/>
<sequence length="153" mass="17042">MKRLSIIHQVSAILLSLLILTSSVGVSIDLHFCENQLNSISFSSKSEVDNCEMNQASSKKCCQASNTSTQITLTKHSDCCATTTISSQSIPNALVEVSYDVKKVEKSYQTIIKKTSYFQQNKIVITRKEVSFLNYSSMLLTKDIVILAEQFLC</sequence>
<evidence type="ECO:0000313" key="3">
    <source>
        <dbReference type="Proteomes" id="UP001207736"/>
    </source>
</evidence>